<reference evidence="2 3" key="1">
    <citation type="submission" date="2016-06" db="EMBL/GenBank/DDBJ databases">
        <authorList>
            <person name="Kjaerup R.B."/>
            <person name="Dalgaard T.S."/>
            <person name="Juul-Madsen H.R."/>
        </authorList>
    </citation>
    <scope>NUCLEOTIDE SEQUENCE [LARGE SCALE GENOMIC DNA]</scope>
    <source>
        <strain evidence="2 3">DSM 45248</strain>
    </source>
</reference>
<dbReference type="EMBL" id="LT594324">
    <property type="protein sequence ID" value="SBT44758.1"/>
    <property type="molecule type" value="Genomic_DNA"/>
</dbReference>
<feature type="transmembrane region" description="Helical" evidence="1">
    <location>
        <begin position="127"/>
        <end position="153"/>
    </location>
</feature>
<feature type="transmembrane region" description="Helical" evidence="1">
    <location>
        <begin position="200"/>
        <end position="221"/>
    </location>
</feature>
<sequence length="334" mass="35934">MGGAGMIWLTWRQHRKQALFTLVAFAALAALMIPIGLSMRHTFADLGLADCVRQLADTDAAPQTVGSCDGAFRQFTTRYGSLNLVAVLLLVLPILVGLFWGAPLVAREVEHGTHRFVWTQGVGRTHWALVKFGLVGAATLALAVCYGLGMSWWVSPLTQAAHEGRMGVIVFDLQGVVPIGYTLFAVALGIFAGTVWRRMLPAMAVTLVGFVSVRAAVAILARPHYQPARTVTSPIMGTDRPLMSRGDWVLSSGVRNADGRMVAADTHIACPPGGKGPDGQACGAELGLGPGAYNWQLYQPGSRFWLFQGVETGIFVVLALLLVYLAIRRIRRIA</sequence>
<feature type="transmembrane region" description="Helical" evidence="1">
    <location>
        <begin position="304"/>
        <end position="327"/>
    </location>
</feature>
<feature type="transmembrane region" description="Helical" evidence="1">
    <location>
        <begin position="84"/>
        <end position="106"/>
    </location>
</feature>
<dbReference type="AlphaFoldDB" id="A0A1A8ZLR2"/>
<dbReference type="PATRIC" id="fig|299146.4.peg.2224"/>
<name>A0A1A8ZLR2_9ACTN</name>
<gene>
    <name evidence="2" type="ORF">GA0070621_2153</name>
</gene>
<organism evidence="2 3">
    <name type="scientific">Micromonospora narathiwatensis</name>
    <dbReference type="NCBI Taxonomy" id="299146"/>
    <lineage>
        <taxon>Bacteria</taxon>
        <taxon>Bacillati</taxon>
        <taxon>Actinomycetota</taxon>
        <taxon>Actinomycetes</taxon>
        <taxon>Micromonosporales</taxon>
        <taxon>Micromonosporaceae</taxon>
        <taxon>Micromonospora</taxon>
    </lineage>
</organism>
<dbReference type="Proteomes" id="UP000198765">
    <property type="component" value="Chromosome I"/>
</dbReference>
<keyword evidence="1" id="KW-0812">Transmembrane</keyword>
<proteinExistence type="predicted"/>
<evidence type="ECO:0000313" key="2">
    <source>
        <dbReference type="EMBL" id="SBT44758.1"/>
    </source>
</evidence>
<accession>A0A1A8ZLR2</accession>
<evidence type="ECO:0000313" key="3">
    <source>
        <dbReference type="Proteomes" id="UP000198765"/>
    </source>
</evidence>
<evidence type="ECO:0000256" key="1">
    <source>
        <dbReference type="SAM" id="Phobius"/>
    </source>
</evidence>
<keyword evidence="1" id="KW-0472">Membrane</keyword>
<feature type="transmembrane region" description="Helical" evidence="1">
    <location>
        <begin position="173"/>
        <end position="193"/>
    </location>
</feature>
<protein>
    <submittedName>
        <fullName evidence="2">ABC-2 family transporter protein</fullName>
    </submittedName>
</protein>
<keyword evidence="1" id="KW-1133">Transmembrane helix</keyword>
<keyword evidence="3" id="KW-1185">Reference proteome</keyword>